<dbReference type="PANTHER" id="PTHR43123">
    <property type="entry name" value="POLYSACCHARIDE DEACETYLASE-RELATED"/>
    <property type="match status" value="1"/>
</dbReference>
<dbReference type="InterPro" id="IPR011330">
    <property type="entry name" value="Glyco_hydro/deAcase_b/a-brl"/>
</dbReference>
<dbReference type="Proteomes" id="UP001294412">
    <property type="component" value="Unassembled WGS sequence"/>
</dbReference>
<dbReference type="PANTHER" id="PTHR43123:SF1">
    <property type="entry name" value="POLYSACCHARIDE DEACETYLASE-RELATED"/>
    <property type="match status" value="1"/>
</dbReference>
<dbReference type="InterPro" id="IPR017625">
    <property type="entry name" value="PuuE"/>
</dbReference>
<dbReference type="SUPFAM" id="SSF88713">
    <property type="entry name" value="Glycoside hydrolase/deacetylase"/>
    <property type="match status" value="1"/>
</dbReference>
<keyword evidence="4" id="KW-0659">Purine metabolism</keyword>
<evidence type="ECO:0000256" key="6">
    <source>
        <dbReference type="SAM" id="MobiDB-lite"/>
    </source>
</evidence>
<dbReference type="NCBIfam" id="TIGR03212">
    <property type="entry name" value="uraD_N-term-dom"/>
    <property type="match status" value="1"/>
</dbReference>
<dbReference type="EMBL" id="JAXLPB010000001">
    <property type="protein sequence ID" value="MDY8108019.1"/>
    <property type="molecule type" value="Genomic_DNA"/>
</dbReference>
<comment type="caution">
    <text evidence="8">The sequence shown here is derived from an EMBL/GenBank/DDBJ whole genome shotgun (WGS) entry which is preliminary data.</text>
</comment>
<protein>
    <recommendedName>
        <fullName evidence="3">Chitooligosaccharide deacetylase</fullName>
    </recommendedName>
    <alternativeName>
        <fullName evidence="5">Nodulation protein B</fullName>
    </alternativeName>
</protein>
<accession>A0ABU5HY05</accession>
<dbReference type="SUPFAM" id="SSF158694">
    <property type="entry name" value="UraD-Like"/>
    <property type="match status" value="1"/>
</dbReference>
<keyword evidence="9" id="KW-1185">Reference proteome</keyword>
<proteinExistence type="inferred from homology"/>
<evidence type="ECO:0000256" key="3">
    <source>
        <dbReference type="ARBA" id="ARBA00020071"/>
    </source>
</evidence>
<dbReference type="InterPro" id="IPR036778">
    <property type="entry name" value="OHCU_decarboxylase_sf"/>
</dbReference>
<dbReference type="PROSITE" id="PS51677">
    <property type="entry name" value="NODB"/>
    <property type="match status" value="1"/>
</dbReference>
<evidence type="ECO:0000256" key="2">
    <source>
        <dbReference type="ARBA" id="ARBA00010973"/>
    </source>
</evidence>
<sequence>MTNPSYPRDLKGYGQIPPDPNWPNPNGTGPAKICVQFVVNYEEGGENAVLHGDAASEAFLSEIVGASAWPGQRHMNMESIYEYGSRAGFWRLHRMFTERAMPVTVYGVATALARNPDAVSAMRAAGWEIASHGLKWIEYKDFSKEAEREHMEAAILLHEAVTGESPKGWYTGRSSPHTLELAAENGTFAYASDAYADDLPYWQETATNPLLVIPYTLDTNDMRFATPQGFNSGDQYFTFLKDAFDTLYAEGEAGAPKMLNIGLHCRLVGRPSRAAALTRFLDHVQSKPDVWIARRIEIAEHWRAHFPYRAEFRPSRLSRAAFLGLFGGTYEHSPFIAERCFDFGLSPAFDTAETLAAGMAREFRLASEAERLGILKAHPDLAGKLALAGGLTEESRAEQAGAGLDRLSSAEFERFTALNAAYQARFGFPFIIAVKGKTRDDILTAFETRLTHDRDTEFRAACAEVEQIAALRIAAIFANNAAMTPKD</sequence>
<dbReference type="Pfam" id="PF01522">
    <property type="entry name" value="Polysacc_deac_1"/>
    <property type="match status" value="1"/>
</dbReference>
<feature type="domain" description="NodB homology" evidence="7">
    <location>
        <begin position="75"/>
        <end position="293"/>
    </location>
</feature>
<organism evidence="8 9">
    <name type="scientific">Fulvimarina uroteuthidis</name>
    <dbReference type="NCBI Taxonomy" id="3098149"/>
    <lineage>
        <taxon>Bacteria</taxon>
        <taxon>Pseudomonadati</taxon>
        <taxon>Pseudomonadota</taxon>
        <taxon>Alphaproteobacteria</taxon>
        <taxon>Hyphomicrobiales</taxon>
        <taxon>Aurantimonadaceae</taxon>
        <taxon>Fulvimarina</taxon>
    </lineage>
</organism>
<feature type="region of interest" description="Disordered" evidence="6">
    <location>
        <begin position="1"/>
        <end position="27"/>
    </location>
</feature>
<evidence type="ECO:0000313" key="8">
    <source>
        <dbReference type="EMBL" id="MDY8108019.1"/>
    </source>
</evidence>
<dbReference type="InterPro" id="IPR018020">
    <property type="entry name" value="OHCU_decarboxylase"/>
</dbReference>
<evidence type="ECO:0000256" key="1">
    <source>
        <dbReference type="ARBA" id="ARBA00003236"/>
    </source>
</evidence>
<evidence type="ECO:0000313" key="9">
    <source>
        <dbReference type="Proteomes" id="UP001294412"/>
    </source>
</evidence>
<dbReference type="Pfam" id="PF09349">
    <property type="entry name" value="OHCU_decarbox"/>
    <property type="match status" value="1"/>
</dbReference>
<name>A0ABU5HY05_9HYPH</name>
<dbReference type="Gene3D" id="3.20.20.370">
    <property type="entry name" value="Glycoside hydrolase/deacetylase"/>
    <property type="match status" value="1"/>
</dbReference>
<dbReference type="InterPro" id="IPR017580">
    <property type="entry name" value="OHCU_decarboxylase-1"/>
</dbReference>
<dbReference type="InterPro" id="IPR002509">
    <property type="entry name" value="NODB_dom"/>
</dbReference>
<dbReference type="NCBIfam" id="TIGR03164">
    <property type="entry name" value="UHCUDC"/>
    <property type="match status" value="1"/>
</dbReference>
<evidence type="ECO:0000259" key="7">
    <source>
        <dbReference type="PROSITE" id="PS51677"/>
    </source>
</evidence>
<dbReference type="Gene3D" id="1.10.3330.10">
    <property type="entry name" value="Oxo-4-hydroxy-4-carboxy-5-ureidoimidazoline decarboxylase"/>
    <property type="match status" value="1"/>
</dbReference>
<comment type="similarity">
    <text evidence="2">Belongs to the polysaccharide deacetylase family.</text>
</comment>
<evidence type="ECO:0000256" key="5">
    <source>
        <dbReference type="ARBA" id="ARBA00032976"/>
    </source>
</evidence>
<evidence type="ECO:0000256" key="4">
    <source>
        <dbReference type="ARBA" id="ARBA00022631"/>
    </source>
</evidence>
<gene>
    <name evidence="8" type="primary">puuE</name>
    <name evidence="8" type="ORF">U0C82_02495</name>
</gene>
<comment type="function">
    <text evidence="1">Is involved in generating a small heat-stable compound (Nod), an acylated oligomer of N-acetylglucosamine, that stimulates mitosis in various plant protoplasts.</text>
</comment>
<dbReference type="RefSeq" id="WP_322185470.1">
    <property type="nucleotide sequence ID" value="NZ_JAXLPB010000001.1"/>
</dbReference>
<reference evidence="8 9" key="1">
    <citation type="submission" date="2023-12" db="EMBL/GenBank/DDBJ databases">
        <title>Description of Novel Strain Fulvimarina sp. 2208YS6-2-32 isolated from Uroteuthis (Photololigo) edulis.</title>
        <authorList>
            <person name="Park J.-S."/>
        </authorList>
    </citation>
    <scope>NUCLEOTIDE SEQUENCE [LARGE SCALE GENOMIC DNA]</scope>
    <source>
        <strain evidence="8 9">2208YS6-2-32</strain>
    </source>
</reference>
<dbReference type="CDD" id="cd10977">
    <property type="entry name" value="CE4_PuuE_SpCDA1"/>
    <property type="match status" value="1"/>
</dbReference>